<accession>A0A151ZAH0</accession>
<evidence type="ECO:0000256" key="1">
    <source>
        <dbReference type="SAM" id="MobiDB-lite"/>
    </source>
</evidence>
<protein>
    <submittedName>
        <fullName evidence="2">Uncharacterized protein</fullName>
    </submittedName>
</protein>
<dbReference type="InParanoid" id="A0A151ZAH0"/>
<reference evidence="2 3" key="1">
    <citation type="submission" date="2015-12" db="EMBL/GenBank/DDBJ databases">
        <title>Dictyostelia acquired genes for synthesis and detection of signals that induce cell-type specialization by lateral gene transfer from prokaryotes.</title>
        <authorList>
            <person name="Gloeckner G."/>
            <person name="Schaap P."/>
        </authorList>
    </citation>
    <scope>NUCLEOTIDE SEQUENCE [LARGE SCALE GENOMIC DNA]</scope>
    <source>
        <strain evidence="2 3">TK</strain>
    </source>
</reference>
<evidence type="ECO:0000313" key="2">
    <source>
        <dbReference type="EMBL" id="KYQ90940.1"/>
    </source>
</evidence>
<feature type="region of interest" description="Disordered" evidence="1">
    <location>
        <begin position="340"/>
        <end position="367"/>
    </location>
</feature>
<dbReference type="AlphaFoldDB" id="A0A151ZAH0"/>
<dbReference type="Proteomes" id="UP000076078">
    <property type="component" value="Unassembled WGS sequence"/>
</dbReference>
<keyword evidence="3" id="KW-1185">Reference proteome</keyword>
<sequence length="418" mass="48160">MNIDNNNTQPTSFNEIDLPKKHWGNDSIKRWCKVIGVKENDIKIIEEMDLDGYWFIYKQSNLEALLRGFGVSIPSSVRIHSKFNPKSTTTTTTNTGIQEEQDEKETKDHWLFQHNKKQKSIPISDLNTSHIESLKDTFGVHFKSFHELGYTGKLKKNKTHKWINPKKEKIAKKKAEENEIIYDEESNMESIFSFLKTNYKLPIAYEFRDCHKKQYLLTFSFTHKEEDYQVNGSGDFVVVPKSAGDANALINSEIIMIIEIKSPGIKIDDNVSQIIFETLSSKASSRFPILGVLTNLVNCWCLYWVNQPPYGIGYCKLLDERNFSKAVSSPNVKDDLNQYNSDTNILEQPPQKKLKSTNPSTTTTTTKQHLKSNIGFCNDIANLDDITYDDDNEKMMVESYKTKFVIDNIIKPMFKNND</sequence>
<comment type="caution">
    <text evidence="2">The sequence shown here is derived from an EMBL/GenBank/DDBJ whole genome shotgun (WGS) entry which is preliminary data.</text>
</comment>
<dbReference type="EMBL" id="LODT01000035">
    <property type="protein sequence ID" value="KYQ90940.1"/>
    <property type="molecule type" value="Genomic_DNA"/>
</dbReference>
<organism evidence="2 3">
    <name type="scientific">Tieghemostelium lacteum</name>
    <name type="common">Slime mold</name>
    <name type="synonym">Dictyostelium lacteum</name>
    <dbReference type="NCBI Taxonomy" id="361077"/>
    <lineage>
        <taxon>Eukaryota</taxon>
        <taxon>Amoebozoa</taxon>
        <taxon>Evosea</taxon>
        <taxon>Eumycetozoa</taxon>
        <taxon>Dictyostelia</taxon>
        <taxon>Dictyosteliales</taxon>
        <taxon>Raperosteliaceae</taxon>
        <taxon>Tieghemostelium</taxon>
    </lineage>
</organism>
<evidence type="ECO:0000313" key="3">
    <source>
        <dbReference type="Proteomes" id="UP000076078"/>
    </source>
</evidence>
<proteinExistence type="predicted"/>
<gene>
    <name evidence="2" type="ORF">DLAC_07816</name>
</gene>
<name>A0A151ZAH0_TIELA</name>
<dbReference type="OrthoDB" id="23687at2759"/>
<feature type="region of interest" description="Disordered" evidence="1">
    <location>
        <begin position="84"/>
        <end position="104"/>
    </location>
</feature>